<accession>A0A0A9FCV8</accession>
<dbReference type="AlphaFoldDB" id="A0A0A9FCV8"/>
<reference evidence="1" key="1">
    <citation type="submission" date="2014-09" db="EMBL/GenBank/DDBJ databases">
        <authorList>
            <person name="Magalhaes I.L.F."/>
            <person name="Oliveira U."/>
            <person name="Santos F.R."/>
            <person name="Vidigal T.H.D.A."/>
            <person name="Brescovit A.D."/>
            <person name="Santos A.J."/>
        </authorList>
    </citation>
    <scope>NUCLEOTIDE SEQUENCE</scope>
    <source>
        <tissue evidence="1">Shoot tissue taken approximately 20 cm above the soil surface</tissue>
    </source>
</reference>
<reference evidence="1" key="2">
    <citation type="journal article" date="2015" name="Data Brief">
        <title>Shoot transcriptome of the giant reed, Arundo donax.</title>
        <authorList>
            <person name="Barrero R.A."/>
            <person name="Guerrero F.D."/>
            <person name="Moolhuijzen P."/>
            <person name="Goolsby J.A."/>
            <person name="Tidwell J."/>
            <person name="Bellgard S.E."/>
            <person name="Bellgard M.I."/>
        </authorList>
    </citation>
    <scope>NUCLEOTIDE SEQUENCE</scope>
    <source>
        <tissue evidence="1">Shoot tissue taken approximately 20 cm above the soil surface</tissue>
    </source>
</reference>
<organism evidence="1">
    <name type="scientific">Arundo donax</name>
    <name type="common">Giant reed</name>
    <name type="synonym">Donax arundinaceus</name>
    <dbReference type="NCBI Taxonomy" id="35708"/>
    <lineage>
        <taxon>Eukaryota</taxon>
        <taxon>Viridiplantae</taxon>
        <taxon>Streptophyta</taxon>
        <taxon>Embryophyta</taxon>
        <taxon>Tracheophyta</taxon>
        <taxon>Spermatophyta</taxon>
        <taxon>Magnoliopsida</taxon>
        <taxon>Liliopsida</taxon>
        <taxon>Poales</taxon>
        <taxon>Poaceae</taxon>
        <taxon>PACMAD clade</taxon>
        <taxon>Arundinoideae</taxon>
        <taxon>Arundineae</taxon>
        <taxon>Arundo</taxon>
    </lineage>
</organism>
<name>A0A0A9FCV8_ARUDO</name>
<dbReference type="EMBL" id="GBRH01187739">
    <property type="protein sequence ID" value="JAE10157.1"/>
    <property type="molecule type" value="Transcribed_RNA"/>
</dbReference>
<proteinExistence type="predicted"/>
<sequence length="52" mass="5956">MSHLFHLSIGSAIIDSNLRKCSIFQKTSSVFFRKQAQFLQKTTGRKQAIKPM</sequence>
<evidence type="ECO:0000313" key="1">
    <source>
        <dbReference type="EMBL" id="JAE10157.1"/>
    </source>
</evidence>
<protein>
    <submittedName>
        <fullName evidence="1">Uncharacterized protein</fullName>
    </submittedName>
</protein>